<reference evidence="1" key="2">
    <citation type="journal article" date="2022" name="BMC Genomics">
        <title>Comparative genome analysis of mycobacteria focusing on tRNA and non-coding RNA.</title>
        <authorList>
            <person name="Behra P.R.K."/>
            <person name="Pettersson B.M.F."/>
            <person name="Ramesh M."/>
            <person name="Das S."/>
            <person name="Dasgupta S."/>
            <person name="Kirsebom L.A."/>
        </authorList>
    </citation>
    <scope>NUCLEOTIDE SEQUENCE</scope>
    <source>
        <strain evidence="1">DSM 45439</strain>
    </source>
</reference>
<evidence type="ECO:0000313" key="1">
    <source>
        <dbReference type="EMBL" id="MCV6992005.1"/>
    </source>
</evidence>
<name>A0AAW5S8X4_MYCBC</name>
<reference evidence="1" key="1">
    <citation type="submission" date="2020-07" db="EMBL/GenBank/DDBJ databases">
        <authorList>
            <person name="Pettersson B.M.F."/>
            <person name="Behra P.R.K."/>
            <person name="Ramesh M."/>
            <person name="Das S."/>
            <person name="Dasgupta S."/>
            <person name="Kirsebom L.A."/>
        </authorList>
    </citation>
    <scope>NUCLEOTIDE SEQUENCE</scope>
    <source>
        <strain evidence="1">DSM 45439</strain>
    </source>
</reference>
<comment type="caution">
    <text evidence="1">The sequence shown here is derived from an EMBL/GenBank/DDBJ whole genome shotgun (WGS) entry which is preliminary data.</text>
</comment>
<organism evidence="1 2">
    <name type="scientific">Mycobacterium bouchedurhonense</name>
    <dbReference type="NCBI Taxonomy" id="701041"/>
    <lineage>
        <taxon>Bacteria</taxon>
        <taxon>Bacillati</taxon>
        <taxon>Actinomycetota</taxon>
        <taxon>Actinomycetes</taxon>
        <taxon>Mycobacteriales</taxon>
        <taxon>Mycobacteriaceae</taxon>
        <taxon>Mycobacterium</taxon>
        <taxon>Mycobacterium avium complex (MAC)</taxon>
    </lineage>
</organism>
<accession>A0AAW5S8X4</accession>
<dbReference type="RefSeq" id="WP_023861827.1">
    <property type="nucleotide sequence ID" value="NZ_JACKTG010000077.1"/>
</dbReference>
<gene>
    <name evidence="1" type="ORF">H7I91_22490</name>
</gene>
<dbReference type="Proteomes" id="UP001207588">
    <property type="component" value="Unassembled WGS sequence"/>
</dbReference>
<protein>
    <submittedName>
        <fullName evidence="1">Uncharacterized protein</fullName>
    </submittedName>
</protein>
<dbReference type="GeneID" id="75268911"/>
<evidence type="ECO:0000313" key="2">
    <source>
        <dbReference type="Proteomes" id="UP001207588"/>
    </source>
</evidence>
<dbReference type="EMBL" id="JACKTG010000077">
    <property type="protein sequence ID" value="MCV6992005.1"/>
    <property type="molecule type" value="Genomic_DNA"/>
</dbReference>
<proteinExistence type="predicted"/>
<dbReference type="AlphaFoldDB" id="A0AAW5S8X4"/>
<sequence length="119" mass="11745">MHAAQGMAMFGGHAVGLELVAVTVDDVGHAIQGFAAAVVGVGVVVRVDAIGPGHFGAEADRSESVDGGVTAAQAELGGKMLSALVVSKLATVDDSEIVQMIAEHAALSGPEDGDGDPGR</sequence>